<organism evidence="1 2">
    <name type="scientific">Paenibacillus oryzisoli</name>
    <dbReference type="NCBI Taxonomy" id="1850517"/>
    <lineage>
        <taxon>Bacteria</taxon>
        <taxon>Bacillati</taxon>
        <taxon>Bacillota</taxon>
        <taxon>Bacilli</taxon>
        <taxon>Bacillales</taxon>
        <taxon>Paenibacillaceae</taxon>
        <taxon>Paenibacillus</taxon>
    </lineage>
</organism>
<accession>A0A198AC25</accession>
<comment type="caution">
    <text evidence="1">The sequence shown here is derived from an EMBL/GenBank/DDBJ whole genome shotgun (WGS) entry which is preliminary data.</text>
</comment>
<dbReference type="AlphaFoldDB" id="A0A198AC25"/>
<dbReference type="RefSeq" id="WP_068664091.1">
    <property type="nucleotide sequence ID" value="NZ_LYPB01000063.1"/>
</dbReference>
<evidence type="ECO:0000313" key="1">
    <source>
        <dbReference type="EMBL" id="OAS18655.1"/>
    </source>
</evidence>
<evidence type="ECO:0000313" key="2">
    <source>
        <dbReference type="Proteomes" id="UP000078454"/>
    </source>
</evidence>
<keyword evidence="2" id="KW-1185">Reference proteome</keyword>
<name>A0A198AC25_9BACL</name>
<gene>
    <name evidence="1" type="ORF">A8708_28975</name>
</gene>
<dbReference type="Proteomes" id="UP000078454">
    <property type="component" value="Unassembled WGS sequence"/>
</dbReference>
<protein>
    <submittedName>
        <fullName evidence="1">Uncharacterized protein</fullName>
    </submittedName>
</protein>
<sequence length="118" mass="13892">MKLRGTITEQAYRKELQASKIRLFNDVSMRRYLSIIRETFPTMETAYILYWIPEQGEDIISFLVDTQTVIQIELDRYDNEVVPIVDVYHLENWTKGFSKTNQIKIAVALDLAKTDLIF</sequence>
<dbReference type="EMBL" id="LYPB01000063">
    <property type="protein sequence ID" value="OAS18655.1"/>
    <property type="molecule type" value="Genomic_DNA"/>
</dbReference>
<dbReference type="OrthoDB" id="2876391at2"/>
<reference evidence="1 2" key="1">
    <citation type="submission" date="2016-05" db="EMBL/GenBank/DDBJ databases">
        <title>Paenibacillus sp. 1ZS3-15 nov., isolated from the rhizosphere soil.</title>
        <authorList>
            <person name="Zhang X.X."/>
            <person name="Zhang J."/>
        </authorList>
    </citation>
    <scope>NUCLEOTIDE SEQUENCE [LARGE SCALE GENOMIC DNA]</scope>
    <source>
        <strain evidence="1 2">1ZS3-15</strain>
    </source>
</reference>
<proteinExistence type="predicted"/>